<dbReference type="EMBL" id="WRPP01000003">
    <property type="protein sequence ID" value="MVU78850.1"/>
    <property type="molecule type" value="Genomic_DNA"/>
</dbReference>
<dbReference type="RefSeq" id="WP_157388471.1">
    <property type="nucleotide sequence ID" value="NZ_WRPP01000003.1"/>
</dbReference>
<keyword evidence="2" id="KW-0812">Transmembrane</keyword>
<evidence type="ECO:0000313" key="4">
    <source>
        <dbReference type="Proteomes" id="UP000466794"/>
    </source>
</evidence>
<sequence>MRGGADSIPADRHLHSRDQMRSSAREGGVISILIGAGFLVPFVWVGWRIVRRKPSRRPLRR</sequence>
<dbReference type="AlphaFoldDB" id="A0A7K1UWU4"/>
<reference evidence="3 4" key="1">
    <citation type="submission" date="2019-12" db="EMBL/GenBank/DDBJ databases">
        <title>Nocardia sp. nov. ET3-3 isolated from soil.</title>
        <authorList>
            <person name="Kanchanasin P."/>
            <person name="Tanasupawat S."/>
            <person name="Yuki M."/>
            <person name="Kudo T."/>
        </authorList>
    </citation>
    <scope>NUCLEOTIDE SEQUENCE [LARGE SCALE GENOMIC DNA]</scope>
    <source>
        <strain evidence="3 4">ET3-3</strain>
    </source>
</reference>
<proteinExistence type="predicted"/>
<keyword evidence="4" id="KW-1185">Reference proteome</keyword>
<accession>A0A7K1UWU4</accession>
<protein>
    <submittedName>
        <fullName evidence="3">Uncharacterized protein</fullName>
    </submittedName>
</protein>
<feature type="transmembrane region" description="Helical" evidence="2">
    <location>
        <begin position="29"/>
        <end position="50"/>
    </location>
</feature>
<evidence type="ECO:0000313" key="3">
    <source>
        <dbReference type="EMBL" id="MVU78850.1"/>
    </source>
</evidence>
<keyword evidence="2" id="KW-0472">Membrane</keyword>
<organism evidence="3 4">
    <name type="scientific">Nocardia terrae</name>
    <dbReference type="NCBI Taxonomy" id="2675851"/>
    <lineage>
        <taxon>Bacteria</taxon>
        <taxon>Bacillati</taxon>
        <taxon>Actinomycetota</taxon>
        <taxon>Actinomycetes</taxon>
        <taxon>Mycobacteriales</taxon>
        <taxon>Nocardiaceae</taxon>
        <taxon>Nocardia</taxon>
    </lineage>
</organism>
<gene>
    <name evidence="3" type="ORF">GPX89_16550</name>
</gene>
<comment type="caution">
    <text evidence="3">The sequence shown here is derived from an EMBL/GenBank/DDBJ whole genome shotgun (WGS) entry which is preliminary data.</text>
</comment>
<evidence type="ECO:0000256" key="2">
    <source>
        <dbReference type="SAM" id="Phobius"/>
    </source>
</evidence>
<feature type="compositionally biased region" description="Basic and acidic residues" evidence="1">
    <location>
        <begin position="9"/>
        <end position="20"/>
    </location>
</feature>
<feature type="region of interest" description="Disordered" evidence="1">
    <location>
        <begin position="1"/>
        <end position="20"/>
    </location>
</feature>
<keyword evidence="2" id="KW-1133">Transmembrane helix</keyword>
<dbReference type="Proteomes" id="UP000466794">
    <property type="component" value="Unassembled WGS sequence"/>
</dbReference>
<evidence type="ECO:0000256" key="1">
    <source>
        <dbReference type="SAM" id="MobiDB-lite"/>
    </source>
</evidence>
<name>A0A7K1UWU4_9NOCA</name>